<dbReference type="Proteomes" id="UP000199754">
    <property type="component" value="Plasmid pSMR1-1"/>
</dbReference>
<organism evidence="2 3">
    <name type="scientific">Pseudosulfitobacter pseudonitzschiae</name>
    <dbReference type="NCBI Taxonomy" id="1402135"/>
    <lineage>
        <taxon>Bacteria</taxon>
        <taxon>Pseudomonadati</taxon>
        <taxon>Pseudomonadota</taxon>
        <taxon>Alphaproteobacteria</taxon>
        <taxon>Rhodobacterales</taxon>
        <taxon>Roseobacteraceae</taxon>
        <taxon>Pseudosulfitobacter</taxon>
    </lineage>
</organism>
<protein>
    <submittedName>
        <fullName evidence="2">VanZ like family protein</fullName>
    </submittedName>
</protein>
<geneLocation type="plasmid" evidence="2 3">
    <name>pSMR1-1</name>
</geneLocation>
<keyword evidence="3" id="KW-1185">Reference proteome</keyword>
<dbReference type="RefSeq" id="WP_157729054.1">
    <property type="nucleotide sequence ID" value="NZ_CP022416.1"/>
</dbReference>
<proteinExistence type="predicted"/>
<dbReference type="KEGG" id="spse:SULPSESMR1_04942"/>
<dbReference type="OrthoDB" id="582407at2"/>
<sequence length="86" mass="9540">MPVGPQGVDKVYRMVAFAALIFPTALLRPKWCLRFGCLEILYGGIIEAIQPIFGRSADMSDFWADGLGVAMGIFLGLAARRIFFER</sequence>
<name>A0A221K711_9RHOB</name>
<accession>A0A221K711</accession>
<evidence type="ECO:0000256" key="1">
    <source>
        <dbReference type="SAM" id="Phobius"/>
    </source>
</evidence>
<evidence type="ECO:0000313" key="3">
    <source>
        <dbReference type="Proteomes" id="UP000199754"/>
    </source>
</evidence>
<evidence type="ECO:0000313" key="2">
    <source>
        <dbReference type="EMBL" id="ASM74637.1"/>
    </source>
</evidence>
<reference evidence="2 3" key="1">
    <citation type="submission" date="2017-07" db="EMBL/GenBank/DDBJ databases">
        <title>Genome Sequence of Sulfitobacter pseudonitzschiae Strain SMR1 Isolated from a culture of the Diatom Skeletonema marinoi.</title>
        <authorList>
            <person name="Topel M."/>
            <person name="Pinder M.I.M."/>
            <person name="Johansson O.N."/>
            <person name="Kourtchenko O."/>
            <person name="Godhe A."/>
            <person name="Clarke A.K."/>
        </authorList>
    </citation>
    <scope>NUCLEOTIDE SEQUENCE [LARGE SCALE GENOMIC DNA]</scope>
    <source>
        <strain evidence="2 3">SMR1</strain>
        <plasmid evidence="2 3">pSMR1-1</plasmid>
    </source>
</reference>
<feature type="transmembrane region" description="Helical" evidence="1">
    <location>
        <begin position="66"/>
        <end position="83"/>
    </location>
</feature>
<keyword evidence="1" id="KW-1133">Transmembrane helix</keyword>
<keyword evidence="2" id="KW-0614">Plasmid</keyword>
<gene>
    <name evidence="2" type="ORF">SULPSESMR1_04942</name>
</gene>
<dbReference type="AlphaFoldDB" id="A0A221K711"/>
<keyword evidence="1" id="KW-0472">Membrane</keyword>
<dbReference type="EMBL" id="CP022416">
    <property type="protein sequence ID" value="ASM74637.1"/>
    <property type="molecule type" value="Genomic_DNA"/>
</dbReference>
<keyword evidence="1" id="KW-0812">Transmembrane</keyword>